<name>A0A3S9PWQ1_9ACTO</name>
<accession>A0A3S9PWQ1</accession>
<proteinExistence type="predicted"/>
<dbReference type="AlphaFoldDB" id="A0A3S9PWQ1"/>
<dbReference type="Proteomes" id="UP000280344">
    <property type="component" value="Chromosome"/>
</dbReference>
<reference evidence="2 3" key="1">
    <citation type="submission" date="2018-12" db="EMBL/GenBank/DDBJ databases">
        <title>Complete genome sequence of Flaviflexus sp. H23T48.</title>
        <authorList>
            <person name="Bae J.-W."/>
            <person name="Lee J.-Y."/>
        </authorList>
    </citation>
    <scope>NUCLEOTIDE SEQUENCE [LARGE SCALE GENOMIC DNA]</scope>
    <source>
        <strain evidence="2 3">H23T48</strain>
    </source>
</reference>
<dbReference type="EMBL" id="CP034593">
    <property type="protein sequence ID" value="AZQ76803.1"/>
    <property type="molecule type" value="Genomic_DNA"/>
</dbReference>
<organism evidence="2 3">
    <name type="scientific">Flaviflexus ciconiae</name>
    <dbReference type="NCBI Taxonomy" id="2496867"/>
    <lineage>
        <taxon>Bacteria</taxon>
        <taxon>Bacillati</taxon>
        <taxon>Actinomycetota</taxon>
        <taxon>Actinomycetes</taxon>
        <taxon>Actinomycetales</taxon>
        <taxon>Actinomycetaceae</taxon>
        <taxon>Flaviflexus</taxon>
    </lineage>
</organism>
<evidence type="ECO:0000313" key="3">
    <source>
        <dbReference type="Proteomes" id="UP000280344"/>
    </source>
</evidence>
<keyword evidence="3" id="KW-1185">Reference proteome</keyword>
<feature type="region of interest" description="Disordered" evidence="1">
    <location>
        <begin position="8"/>
        <end position="42"/>
    </location>
</feature>
<evidence type="ECO:0000313" key="2">
    <source>
        <dbReference type="EMBL" id="AZQ76803.1"/>
    </source>
</evidence>
<evidence type="ECO:0000256" key="1">
    <source>
        <dbReference type="SAM" id="MobiDB-lite"/>
    </source>
</evidence>
<protein>
    <submittedName>
        <fullName evidence="2">Uncharacterized protein</fullName>
    </submittedName>
</protein>
<dbReference type="RefSeq" id="WP_126703609.1">
    <property type="nucleotide sequence ID" value="NZ_CP034593.1"/>
</dbReference>
<dbReference type="KEGG" id="flh:EJ997_05060"/>
<sequence>MIVSLAILVDPEEQESDDANKPDSGQHLEYGQGNDREPHDGHLPTFRVIVYRNGAIDTDTESSCSLITNIPGWEV</sequence>
<gene>
    <name evidence="2" type="ORF">EJ997_05060</name>
</gene>